<dbReference type="AlphaFoldDB" id="A0A7W5B8U2"/>
<proteinExistence type="predicted"/>
<keyword evidence="3" id="KW-1185">Reference proteome</keyword>
<feature type="transmembrane region" description="Helical" evidence="1">
    <location>
        <begin position="12"/>
        <end position="33"/>
    </location>
</feature>
<dbReference type="EMBL" id="JACHXD010000003">
    <property type="protein sequence ID" value="MBB3118644.1"/>
    <property type="molecule type" value="Genomic_DNA"/>
</dbReference>
<dbReference type="InterPro" id="IPR049973">
    <property type="entry name" value="STY0301-like"/>
</dbReference>
<dbReference type="RefSeq" id="WP_183440527.1">
    <property type="nucleotide sequence ID" value="NZ_JACHXD010000003.1"/>
</dbReference>
<keyword evidence="1" id="KW-0812">Transmembrane</keyword>
<sequence>MERCNQLYRFKSLAMICAAVYFSSVHCAVFAIIEVPACPEGVAQASIKLENIPSGWTPYIARPLYLHAAAPIDGPPERRGQLADYEERQSKHATTYIYKFEGAYPEGKWLQCSYGEYGQVTLSRRIDDRIQKCELTYRSGAKAGQKDINIQCN</sequence>
<reference evidence="2 3" key="1">
    <citation type="submission" date="2020-08" db="EMBL/GenBank/DDBJ databases">
        <title>Genomic Encyclopedia of Type Strains, Phase III (KMG-III): the genomes of soil and plant-associated and newly described type strains.</title>
        <authorList>
            <person name="Whitman W."/>
        </authorList>
    </citation>
    <scope>NUCLEOTIDE SEQUENCE [LARGE SCALE GENOMIC DNA]</scope>
    <source>
        <strain evidence="2 3">CECT 8897</strain>
    </source>
</reference>
<comment type="caution">
    <text evidence="2">The sequence shown here is derived from an EMBL/GenBank/DDBJ whole genome shotgun (WGS) entry which is preliminary data.</text>
</comment>
<evidence type="ECO:0000256" key="1">
    <source>
        <dbReference type="SAM" id="Phobius"/>
    </source>
</evidence>
<accession>A0A7W5B8U2</accession>
<protein>
    <submittedName>
        <fullName evidence="2">Uncharacterized protein</fullName>
    </submittedName>
</protein>
<keyword evidence="1" id="KW-0472">Membrane</keyword>
<gene>
    <name evidence="2" type="ORF">FHS03_001675</name>
</gene>
<dbReference type="NCBIfam" id="NF042415">
    <property type="entry name" value="STY0301_fam"/>
    <property type="match status" value="1"/>
</dbReference>
<evidence type="ECO:0000313" key="3">
    <source>
        <dbReference type="Proteomes" id="UP000541535"/>
    </source>
</evidence>
<dbReference type="Proteomes" id="UP000541535">
    <property type="component" value="Unassembled WGS sequence"/>
</dbReference>
<keyword evidence="1" id="KW-1133">Transmembrane helix</keyword>
<name>A0A7W5B8U2_9BURK</name>
<organism evidence="2 3">
    <name type="scientific">Pseudoduganella violacea</name>
    <dbReference type="NCBI Taxonomy" id="1715466"/>
    <lineage>
        <taxon>Bacteria</taxon>
        <taxon>Pseudomonadati</taxon>
        <taxon>Pseudomonadota</taxon>
        <taxon>Betaproteobacteria</taxon>
        <taxon>Burkholderiales</taxon>
        <taxon>Oxalobacteraceae</taxon>
        <taxon>Telluria group</taxon>
        <taxon>Pseudoduganella</taxon>
    </lineage>
</organism>
<evidence type="ECO:0000313" key="2">
    <source>
        <dbReference type="EMBL" id="MBB3118644.1"/>
    </source>
</evidence>